<dbReference type="OrthoDB" id="9803916at2"/>
<dbReference type="Proteomes" id="UP000481030">
    <property type="component" value="Unassembled WGS sequence"/>
</dbReference>
<keyword evidence="1" id="KW-0269">Exonuclease</keyword>
<dbReference type="SUPFAM" id="SSF56281">
    <property type="entry name" value="Metallo-hydrolase/oxidoreductase"/>
    <property type="match status" value="1"/>
</dbReference>
<dbReference type="InterPro" id="IPR001279">
    <property type="entry name" value="Metallo-B-lactamas"/>
</dbReference>
<reference evidence="4 5" key="1">
    <citation type="journal article" date="2016" name="Antonie Van Leeuwenhoek">
        <title>Bacillus depressus sp. nov., isolated from soil of a sunflower field.</title>
        <authorList>
            <person name="Wei X."/>
            <person name="Xin D."/>
            <person name="Xin Y."/>
            <person name="Zhang H."/>
            <person name="Wang T."/>
            <person name="Zhang J."/>
        </authorList>
    </citation>
    <scope>NUCLEOTIDE SEQUENCE [LARGE SCALE GENOMIC DNA]</scope>
    <source>
        <strain evidence="4 5">BZ1</strain>
    </source>
</reference>
<dbReference type="GO" id="GO:0003723">
    <property type="term" value="F:RNA binding"/>
    <property type="evidence" value="ECO:0007669"/>
    <property type="project" value="UniProtKB-KW"/>
</dbReference>
<dbReference type="GO" id="GO:0004527">
    <property type="term" value="F:exonuclease activity"/>
    <property type="evidence" value="ECO:0007669"/>
    <property type="project" value="UniProtKB-KW"/>
</dbReference>
<keyword evidence="4" id="KW-0378">Hydrolase</keyword>
<accession>A0A6L3V2N4</accession>
<gene>
    <name evidence="4" type="ORF">F7731_15580</name>
</gene>
<evidence type="ECO:0000256" key="2">
    <source>
        <dbReference type="ARBA" id="ARBA00022884"/>
    </source>
</evidence>
<dbReference type="PANTHER" id="PTHR43694:SF1">
    <property type="entry name" value="RIBONUCLEASE J"/>
    <property type="match status" value="1"/>
</dbReference>
<dbReference type="SMART" id="SM00849">
    <property type="entry name" value="Lactamase_B"/>
    <property type="match status" value="1"/>
</dbReference>
<dbReference type="CDD" id="cd07732">
    <property type="entry name" value="metallo-hydrolase-like_MBL-fold"/>
    <property type="match status" value="1"/>
</dbReference>
<keyword evidence="5" id="KW-1185">Reference proteome</keyword>
<keyword evidence="2" id="KW-0694">RNA-binding</keyword>
<feature type="domain" description="Metallo-beta-lactamase" evidence="3">
    <location>
        <begin position="33"/>
        <end position="253"/>
    </location>
</feature>
<sequence>MYRFLFSNEEEVFWVTTFEQTKIRFWGGLRTIGGTIVTVEYKDSRVVFDFGLKYDPATNFFDGKLKLRTTSIVQDYLRLGMIPKIDGLYSDKDLAGNEEVIPAELDKRQTAVIISHIHLDHIGAMGTIAPEIPVYLTSDSLKLYRSLDTIGEGVPGNREYQLCDYEQSFRIGEITVTPIQVDHDVLGACAFHIETPEGSIFYTGDLRLHGNYPERTEQMIQKAKERGFDVLIMEGTTLRSVEEHREPLVSTNKLPENLLTEAQLPRKVEEVLEETNGIGCFNIYNRNIDRIEGILTAGKNTKRTVVFEPETAYLASLFIPDSEFAIYLSSETIAEVKNGSILEWKKSLLERYEILDAKKINEHPSHYFVQNSYENTMEMFDLNVANGVYIHSNGVPLGDFDPSYQNLQNFLERIGIEHVLVGTSGHAIPNHLQYILDEFDPDFFIPLHSFHPERLIPRRGRQVLPEYGVTYLLINNELTKMIEKDNGVVIGG</sequence>
<comment type="caution">
    <text evidence="4">The sequence shown here is derived from an EMBL/GenBank/DDBJ whole genome shotgun (WGS) entry which is preliminary data.</text>
</comment>
<organism evidence="4 5">
    <name type="scientific">Cytobacillus depressus</name>
    <dbReference type="NCBI Taxonomy" id="1602942"/>
    <lineage>
        <taxon>Bacteria</taxon>
        <taxon>Bacillati</taxon>
        <taxon>Bacillota</taxon>
        <taxon>Bacilli</taxon>
        <taxon>Bacillales</taxon>
        <taxon>Bacillaceae</taxon>
        <taxon>Cytobacillus</taxon>
    </lineage>
</organism>
<dbReference type="Pfam" id="PF12706">
    <property type="entry name" value="Lactamase_B_2"/>
    <property type="match status" value="1"/>
</dbReference>
<protein>
    <submittedName>
        <fullName evidence="4">MBL fold metallo-hydrolase</fullName>
    </submittedName>
</protein>
<dbReference type="Gene3D" id="3.60.15.10">
    <property type="entry name" value="Ribonuclease Z/Hydroxyacylglutathione hydrolase-like"/>
    <property type="match status" value="1"/>
</dbReference>
<dbReference type="AlphaFoldDB" id="A0A6L3V2N4"/>
<evidence type="ECO:0000313" key="5">
    <source>
        <dbReference type="Proteomes" id="UP000481030"/>
    </source>
</evidence>
<dbReference type="InterPro" id="IPR042173">
    <property type="entry name" value="RNase_J_2"/>
</dbReference>
<dbReference type="Gene3D" id="3.40.50.10710">
    <property type="entry name" value="Metallo-hydrolase/oxidoreductase"/>
    <property type="match status" value="1"/>
</dbReference>
<dbReference type="PANTHER" id="PTHR43694">
    <property type="entry name" value="RIBONUCLEASE J"/>
    <property type="match status" value="1"/>
</dbReference>
<keyword evidence="1" id="KW-0540">Nuclease</keyword>
<proteinExistence type="predicted"/>
<evidence type="ECO:0000313" key="4">
    <source>
        <dbReference type="EMBL" id="KAB2333281.1"/>
    </source>
</evidence>
<dbReference type="InterPro" id="IPR036866">
    <property type="entry name" value="RibonucZ/Hydroxyglut_hydro"/>
</dbReference>
<evidence type="ECO:0000259" key="3">
    <source>
        <dbReference type="SMART" id="SM00849"/>
    </source>
</evidence>
<dbReference type="EMBL" id="WBOS01000007">
    <property type="protein sequence ID" value="KAB2333281.1"/>
    <property type="molecule type" value="Genomic_DNA"/>
</dbReference>
<name>A0A6L3V2N4_9BACI</name>
<evidence type="ECO:0000256" key="1">
    <source>
        <dbReference type="ARBA" id="ARBA00022839"/>
    </source>
</evidence>